<sequence length="495" mass="53263">MSVPDRADFVVVGGGTTGCVVAARLSEDPAAQVLLLEAGSGYRSTVDLPGVLDDPYLLPVGPASEHTWTYPVELTPSRRATVSRGRTLGGSGAVNGAYFARATRTDFDLWADSWSYEKVLPYFRKSETDHDFGGPYHGDNGPIPVRRRQLDDMHPFSSRFHDAALAAGFPEDADKNAPDSNGVGPVPLNISDHRRISTAVGYLLPAMGRRNLTVDVGVTVLRIVFSGTRAVGVDVLDGTALRRIRGRHIVVCSGAVATPLLLLTSGVGSADQLVAHDVPVVVDLPGVGQGFVDHPEVLLPYRYSVPEALRPQTPVLEMALNDADLEIRPYTASFTDLVPGIPQMDHGIGVVLMAPRSRGTVELDPKAPGGSPRIRYNYVDSAHDRRVLRRGIQIAEDLLETIAKTGMIRRPEIEYSDEWIESRLGTSLHMSGSCVMGSEFDPDAVVNDRCSVLGVEALSIVDTSIMPVIPTRGPHATAVMLAERASELVRDAARA</sequence>
<dbReference type="Pfam" id="PF00732">
    <property type="entry name" value="GMC_oxred_N"/>
    <property type="match status" value="1"/>
</dbReference>
<dbReference type="InterPro" id="IPR023978">
    <property type="entry name" value="GMC_oxidoreductase_bact"/>
</dbReference>
<dbReference type="EMBL" id="VNIQ01000001">
    <property type="protein sequence ID" value="TYQ08182.1"/>
    <property type="molecule type" value="Genomic_DNA"/>
</dbReference>
<dbReference type="Pfam" id="PF05199">
    <property type="entry name" value="GMC_oxred_C"/>
    <property type="match status" value="1"/>
</dbReference>
<dbReference type="SUPFAM" id="SSF51905">
    <property type="entry name" value="FAD/NAD(P)-binding domain"/>
    <property type="match status" value="1"/>
</dbReference>
<gene>
    <name evidence="9" type="ORF">FNL38_101553</name>
</gene>
<comment type="cofactor">
    <cofactor evidence="1 5">
        <name>FAD</name>
        <dbReference type="ChEBI" id="CHEBI:57692"/>
    </cofactor>
</comment>
<proteinExistence type="inferred from homology"/>
<reference evidence="9" key="1">
    <citation type="submission" date="2019-07" db="EMBL/GenBank/DDBJ databases">
        <title>Genomic Encyclopedia of Type Strains, Phase IV (KMG-IV): sequencing the most valuable type-strain genomes for metagenomic binning, comparative biology and taxonomic classification.</title>
        <authorList>
            <person name="Goeker M."/>
        </authorList>
    </citation>
    <scope>NUCLEOTIDE SEQUENCE</scope>
    <source>
        <strain evidence="9">DSM 44596</strain>
    </source>
</reference>
<feature type="domain" description="Glucose-methanol-choline oxidoreductase N-terminal" evidence="8">
    <location>
        <begin position="254"/>
        <end position="268"/>
    </location>
</feature>
<accession>A0A652YWW0</accession>
<dbReference type="PIRSF" id="PIRSF000137">
    <property type="entry name" value="Alcohol_oxidase"/>
    <property type="match status" value="1"/>
</dbReference>
<dbReference type="GO" id="GO:0016614">
    <property type="term" value="F:oxidoreductase activity, acting on CH-OH group of donors"/>
    <property type="evidence" value="ECO:0007669"/>
    <property type="project" value="InterPro"/>
</dbReference>
<dbReference type="NCBIfam" id="TIGR03970">
    <property type="entry name" value="Rv0697"/>
    <property type="match status" value="1"/>
</dbReference>
<evidence type="ECO:0000256" key="4">
    <source>
        <dbReference type="ARBA" id="ARBA00022827"/>
    </source>
</evidence>
<evidence type="ECO:0000256" key="5">
    <source>
        <dbReference type="PIRSR" id="PIRSR000137-2"/>
    </source>
</evidence>
<dbReference type="GO" id="GO:0050660">
    <property type="term" value="F:flavin adenine dinucleotide binding"/>
    <property type="evidence" value="ECO:0007669"/>
    <property type="project" value="InterPro"/>
</dbReference>
<evidence type="ECO:0000259" key="8">
    <source>
        <dbReference type="PROSITE" id="PS00624"/>
    </source>
</evidence>
<dbReference type="PANTHER" id="PTHR11552">
    <property type="entry name" value="GLUCOSE-METHANOL-CHOLINE GMC OXIDOREDUCTASE"/>
    <property type="match status" value="1"/>
</dbReference>
<evidence type="ECO:0000259" key="7">
    <source>
        <dbReference type="PROSITE" id="PS00623"/>
    </source>
</evidence>
<dbReference type="InterPro" id="IPR036188">
    <property type="entry name" value="FAD/NAD-bd_sf"/>
</dbReference>
<evidence type="ECO:0000313" key="9">
    <source>
        <dbReference type="EMBL" id="TYQ08182.1"/>
    </source>
</evidence>
<dbReference type="PROSITE" id="PS51257">
    <property type="entry name" value="PROKAR_LIPOPROTEIN"/>
    <property type="match status" value="1"/>
</dbReference>
<feature type="binding site" evidence="5">
    <location>
        <position position="220"/>
    </location>
    <ligand>
        <name>FAD</name>
        <dbReference type="ChEBI" id="CHEBI:57692"/>
    </ligand>
</feature>
<evidence type="ECO:0000256" key="6">
    <source>
        <dbReference type="RuleBase" id="RU003968"/>
    </source>
</evidence>
<evidence type="ECO:0000256" key="3">
    <source>
        <dbReference type="ARBA" id="ARBA00022630"/>
    </source>
</evidence>
<name>A0A652YWW0_NOCGL</name>
<dbReference type="PROSITE" id="PS00623">
    <property type="entry name" value="GMC_OXRED_1"/>
    <property type="match status" value="1"/>
</dbReference>
<dbReference type="InterPro" id="IPR012132">
    <property type="entry name" value="GMC_OxRdtase"/>
</dbReference>
<comment type="caution">
    <text evidence="9">The sequence shown here is derived from an EMBL/GenBank/DDBJ whole genome shotgun (WGS) entry which is preliminary data.</text>
</comment>
<evidence type="ECO:0000256" key="2">
    <source>
        <dbReference type="ARBA" id="ARBA00010790"/>
    </source>
</evidence>
<evidence type="ECO:0000256" key="1">
    <source>
        <dbReference type="ARBA" id="ARBA00001974"/>
    </source>
</evidence>
<dbReference type="InterPro" id="IPR000172">
    <property type="entry name" value="GMC_OxRdtase_N"/>
</dbReference>
<dbReference type="AlphaFoldDB" id="A0A652YWW0"/>
<dbReference type="InterPro" id="IPR007867">
    <property type="entry name" value="GMC_OxRtase_C"/>
</dbReference>
<keyword evidence="3 6" id="KW-0285">Flavoprotein</keyword>
<comment type="similarity">
    <text evidence="2 6">Belongs to the GMC oxidoreductase family.</text>
</comment>
<feature type="domain" description="Glucose-methanol-choline oxidoreductase N-terminal" evidence="7">
    <location>
        <begin position="85"/>
        <end position="108"/>
    </location>
</feature>
<keyword evidence="4 5" id="KW-0274">FAD</keyword>
<dbReference type="SUPFAM" id="SSF54373">
    <property type="entry name" value="FAD-linked reductases, C-terminal domain"/>
    <property type="match status" value="1"/>
</dbReference>
<dbReference type="Gene3D" id="3.50.50.60">
    <property type="entry name" value="FAD/NAD(P)-binding domain"/>
    <property type="match status" value="1"/>
</dbReference>
<dbReference type="Gene3D" id="3.30.410.40">
    <property type="match status" value="1"/>
</dbReference>
<feature type="binding site" evidence="5">
    <location>
        <begin position="16"/>
        <end position="17"/>
    </location>
    <ligand>
        <name>FAD</name>
        <dbReference type="ChEBI" id="CHEBI:57692"/>
    </ligand>
</feature>
<protein>
    <submittedName>
        <fullName evidence="9">Putative dehydrogenase (TIGR03970 family)</fullName>
    </submittedName>
</protein>
<organism evidence="9">
    <name type="scientific">Nocardia globerula</name>
    <dbReference type="NCBI Taxonomy" id="1818"/>
    <lineage>
        <taxon>Bacteria</taxon>
        <taxon>Bacillati</taxon>
        <taxon>Actinomycetota</taxon>
        <taxon>Actinomycetes</taxon>
        <taxon>Mycobacteriales</taxon>
        <taxon>Nocardiaceae</taxon>
        <taxon>Nocardia</taxon>
    </lineage>
</organism>
<dbReference type="PROSITE" id="PS00624">
    <property type="entry name" value="GMC_OXRED_2"/>
    <property type="match status" value="1"/>
</dbReference>
<dbReference type="PANTHER" id="PTHR11552:SF147">
    <property type="entry name" value="CHOLINE DEHYDROGENASE, MITOCHONDRIAL"/>
    <property type="match status" value="1"/>
</dbReference>